<dbReference type="OrthoDB" id="67499at2759"/>
<dbReference type="PANTHER" id="PTHR46586:SF3">
    <property type="entry name" value="ANKYRIN REPEAT-CONTAINING PROTEIN"/>
    <property type="match status" value="1"/>
</dbReference>
<comment type="caution">
    <text evidence="1">The sequence shown here is derived from an EMBL/GenBank/DDBJ whole genome shotgun (WGS) entry which is preliminary data.</text>
</comment>
<dbReference type="InterPro" id="IPR052050">
    <property type="entry name" value="SecEffector_AnkRepeat"/>
</dbReference>
<dbReference type="EMBL" id="JAGDFM010000659">
    <property type="protein sequence ID" value="KAG7376601.1"/>
    <property type="molecule type" value="Genomic_DNA"/>
</dbReference>
<name>A0A8T1V6F1_9STRA</name>
<reference evidence="1" key="1">
    <citation type="submission" date="2021-02" db="EMBL/GenBank/DDBJ databases">
        <authorList>
            <person name="Palmer J.M."/>
        </authorList>
    </citation>
    <scope>NUCLEOTIDE SEQUENCE</scope>
    <source>
        <strain evidence="1">SCRP734</strain>
    </source>
</reference>
<evidence type="ECO:0000313" key="1">
    <source>
        <dbReference type="EMBL" id="KAG7376601.1"/>
    </source>
</evidence>
<protein>
    <submittedName>
        <fullName evidence="1">Uncharacterized protein</fullName>
    </submittedName>
</protein>
<keyword evidence="2" id="KW-1185">Reference proteome</keyword>
<sequence length="100" mass="10520">MDGAATDGHNEVVKWLSVKRAAVTTTAAMEGAAKNGHLGTVKLLQALGAQSNARAMDLAAAHGHVDVVVWHSENGCTVDAMDRAASNEHFDVVIFLRQSP</sequence>
<gene>
    <name evidence="1" type="ORF">PHYPSEUDO_013052</name>
</gene>
<dbReference type="AlphaFoldDB" id="A0A8T1V6F1"/>
<organism evidence="1 2">
    <name type="scientific">Phytophthora pseudosyringae</name>
    <dbReference type="NCBI Taxonomy" id="221518"/>
    <lineage>
        <taxon>Eukaryota</taxon>
        <taxon>Sar</taxon>
        <taxon>Stramenopiles</taxon>
        <taxon>Oomycota</taxon>
        <taxon>Peronosporomycetes</taxon>
        <taxon>Peronosporales</taxon>
        <taxon>Peronosporaceae</taxon>
        <taxon>Phytophthora</taxon>
    </lineage>
</organism>
<accession>A0A8T1V6F1</accession>
<proteinExistence type="predicted"/>
<dbReference type="PANTHER" id="PTHR46586">
    <property type="entry name" value="ANKYRIN REPEAT-CONTAINING PROTEIN"/>
    <property type="match status" value="1"/>
</dbReference>
<dbReference type="Proteomes" id="UP000694044">
    <property type="component" value="Unassembled WGS sequence"/>
</dbReference>
<dbReference type="Pfam" id="PF12796">
    <property type="entry name" value="Ank_2"/>
    <property type="match status" value="1"/>
</dbReference>
<evidence type="ECO:0000313" key="2">
    <source>
        <dbReference type="Proteomes" id="UP000694044"/>
    </source>
</evidence>
<dbReference type="InterPro" id="IPR002110">
    <property type="entry name" value="Ankyrin_rpt"/>
</dbReference>